<feature type="compositionally biased region" description="Basic and acidic residues" evidence="1">
    <location>
        <begin position="92"/>
        <end position="101"/>
    </location>
</feature>
<dbReference type="InterPro" id="IPR002156">
    <property type="entry name" value="RNaseH_domain"/>
</dbReference>
<proteinExistence type="predicted"/>
<dbReference type="Gene3D" id="3.30.420.10">
    <property type="entry name" value="Ribonuclease H-like superfamily/Ribonuclease H"/>
    <property type="match status" value="1"/>
</dbReference>
<dbReference type="PROSITE" id="PS50879">
    <property type="entry name" value="RNASE_H_1"/>
    <property type="match status" value="1"/>
</dbReference>
<dbReference type="InterPro" id="IPR036397">
    <property type="entry name" value="RNaseH_sf"/>
</dbReference>
<feature type="region of interest" description="Disordered" evidence="1">
    <location>
        <begin position="82"/>
        <end position="101"/>
    </location>
</feature>
<protein>
    <submittedName>
        <fullName evidence="3">Ribonuclease H-like</fullName>
    </submittedName>
</protein>
<gene>
    <name evidence="3" type="primary">LOC109019378</name>
</gene>
<dbReference type="InterPro" id="IPR012337">
    <property type="entry name" value="RNaseH-like_sf"/>
</dbReference>
<dbReference type="SUPFAM" id="SSF53098">
    <property type="entry name" value="Ribonuclease H-like"/>
    <property type="match status" value="1"/>
</dbReference>
<dbReference type="Proteomes" id="UP000235220">
    <property type="component" value="Chromosome 2"/>
</dbReference>
<dbReference type="InterPro" id="IPR044730">
    <property type="entry name" value="RNase_H-like_dom_plant"/>
</dbReference>
<evidence type="ECO:0000313" key="3">
    <source>
        <dbReference type="RefSeq" id="XP_018857205.1"/>
    </source>
</evidence>
<organism evidence="2 3">
    <name type="scientific">Juglans regia</name>
    <name type="common">English walnut</name>
    <dbReference type="NCBI Taxonomy" id="51240"/>
    <lineage>
        <taxon>Eukaryota</taxon>
        <taxon>Viridiplantae</taxon>
        <taxon>Streptophyta</taxon>
        <taxon>Embryophyta</taxon>
        <taxon>Tracheophyta</taxon>
        <taxon>Spermatophyta</taxon>
        <taxon>Magnoliopsida</taxon>
        <taxon>eudicotyledons</taxon>
        <taxon>Gunneridae</taxon>
        <taxon>Pentapetalae</taxon>
        <taxon>rosids</taxon>
        <taxon>fabids</taxon>
        <taxon>Fagales</taxon>
        <taxon>Juglandaceae</taxon>
        <taxon>Juglans</taxon>
    </lineage>
</organism>
<keyword evidence="2" id="KW-1185">Reference proteome</keyword>
<dbReference type="PANTHER" id="PTHR47723">
    <property type="entry name" value="OS05G0353850 PROTEIN"/>
    <property type="match status" value="1"/>
</dbReference>
<dbReference type="OrthoDB" id="1752183at2759"/>
<sequence length="101" mass="10900">MDGSCRGNPSRCGGGGVIRDSNGRFVAVFVAFLGQGTNNLVELRALLAGLKLCRELGFMNIEIECDSQVVVDWVTARKARSGNVEEETVEQDIAREGEPDV</sequence>
<dbReference type="PANTHER" id="PTHR47723:SF19">
    <property type="entry name" value="POLYNUCLEOTIDYL TRANSFERASE, RIBONUCLEASE H-LIKE SUPERFAMILY PROTEIN"/>
    <property type="match status" value="1"/>
</dbReference>
<dbReference type="GeneID" id="109019378"/>
<dbReference type="Pfam" id="PF13456">
    <property type="entry name" value="RVT_3"/>
    <property type="match status" value="1"/>
</dbReference>
<dbReference type="RefSeq" id="XP_018857205.1">
    <property type="nucleotide sequence ID" value="XM_019001660.1"/>
</dbReference>
<dbReference type="GO" id="GO:0003676">
    <property type="term" value="F:nucleic acid binding"/>
    <property type="evidence" value="ECO:0007669"/>
    <property type="project" value="InterPro"/>
</dbReference>
<dbReference type="Gramene" id="Jr02_08730_p1">
    <property type="protein sequence ID" value="cds.Jr02_08730_p1"/>
    <property type="gene ID" value="Jr02_08730"/>
</dbReference>
<dbReference type="AlphaFoldDB" id="A0A2I4HM39"/>
<dbReference type="KEGG" id="jre:109019378"/>
<reference evidence="3" key="1">
    <citation type="submission" date="2025-08" db="UniProtKB">
        <authorList>
            <consortium name="RefSeq"/>
        </authorList>
    </citation>
    <scope>IDENTIFICATION</scope>
    <source>
        <tissue evidence="3">Leaves</tissue>
    </source>
</reference>
<name>A0A2I4HM39_JUGRE</name>
<dbReference type="GO" id="GO:0004523">
    <property type="term" value="F:RNA-DNA hybrid ribonuclease activity"/>
    <property type="evidence" value="ECO:0007669"/>
    <property type="project" value="InterPro"/>
</dbReference>
<evidence type="ECO:0000256" key="1">
    <source>
        <dbReference type="SAM" id="MobiDB-lite"/>
    </source>
</evidence>
<evidence type="ECO:0000313" key="2">
    <source>
        <dbReference type="Proteomes" id="UP000235220"/>
    </source>
</evidence>
<accession>A0A2I4HM39</accession>
<dbReference type="CDD" id="cd06222">
    <property type="entry name" value="RNase_H_like"/>
    <property type="match status" value="1"/>
</dbReference>
<dbReference type="InterPro" id="IPR053151">
    <property type="entry name" value="RNase_H-like"/>
</dbReference>